<dbReference type="InParanoid" id="A0A2H3CJN2"/>
<organism evidence="1 2">
    <name type="scientific">Armillaria gallica</name>
    <name type="common">Bulbous honey fungus</name>
    <name type="synonym">Armillaria bulbosa</name>
    <dbReference type="NCBI Taxonomy" id="47427"/>
    <lineage>
        <taxon>Eukaryota</taxon>
        <taxon>Fungi</taxon>
        <taxon>Dikarya</taxon>
        <taxon>Basidiomycota</taxon>
        <taxon>Agaricomycotina</taxon>
        <taxon>Agaricomycetes</taxon>
        <taxon>Agaricomycetidae</taxon>
        <taxon>Agaricales</taxon>
        <taxon>Marasmiineae</taxon>
        <taxon>Physalacriaceae</taxon>
        <taxon>Armillaria</taxon>
    </lineage>
</organism>
<accession>A0A2H3CJN2</accession>
<name>A0A2H3CJN2_ARMGA</name>
<reference evidence="2" key="1">
    <citation type="journal article" date="2017" name="Nat. Ecol. Evol.">
        <title>Genome expansion and lineage-specific genetic innovations in the forest pathogenic fungi Armillaria.</title>
        <authorList>
            <person name="Sipos G."/>
            <person name="Prasanna A.N."/>
            <person name="Walter M.C."/>
            <person name="O'Connor E."/>
            <person name="Balint B."/>
            <person name="Krizsan K."/>
            <person name="Kiss B."/>
            <person name="Hess J."/>
            <person name="Varga T."/>
            <person name="Slot J."/>
            <person name="Riley R."/>
            <person name="Boka B."/>
            <person name="Rigling D."/>
            <person name="Barry K."/>
            <person name="Lee J."/>
            <person name="Mihaltcheva S."/>
            <person name="LaButti K."/>
            <person name="Lipzen A."/>
            <person name="Waldron R."/>
            <person name="Moloney N.M."/>
            <person name="Sperisen C."/>
            <person name="Kredics L."/>
            <person name="Vagvoelgyi C."/>
            <person name="Patrignani A."/>
            <person name="Fitzpatrick D."/>
            <person name="Nagy I."/>
            <person name="Doyle S."/>
            <person name="Anderson J.B."/>
            <person name="Grigoriev I.V."/>
            <person name="Gueldener U."/>
            <person name="Muensterkoetter M."/>
            <person name="Nagy L.G."/>
        </authorList>
    </citation>
    <scope>NUCLEOTIDE SEQUENCE [LARGE SCALE GENOMIC DNA]</scope>
    <source>
        <strain evidence="2">Ar21-2</strain>
    </source>
</reference>
<keyword evidence="2" id="KW-1185">Reference proteome</keyword>
<evidence type="ECO:0000313" key="2">
    <source>
        <dbReference type="Proteomes" id="UP000217790"/>
    </source>
</evidence>
<dbReference type="EMBL" id="KZ293728">
    <property type="protein sequence ID" value="PBK81554.1"/>
    <property type="molecule type" value="Genomic_DNA"/>
</dbReference>
<evidence type="ECO:0000313" key="1">
    <source>
        <dbReference type="EMBL" id="PBK81554.1"/>
    </source>
</evidence>
<gene>
    <name evidence="1" type="ORF">ARMGADRAFT_1039238</name>
</gene>
<dbReference type="Proteomes" id="UP000217790">
    <property type="component" value="Unassembled WGS sequence"/>
</dbReference>
<dbReference type="AlphaFoldDB" id="A0A2H3CJN2"/>
<sequence length="296" mass="33241">MDPYFLVAVRYLLISVEGGNRRLIKNLRDTYGSSEQTFCSEMSSAAFGSTARHSRSGEIASPAKGFDSLLIPCGKTYASLFLVQSGLTVYVSCNYGVRGKFGASMPHDISFTLFRESRRDLSQCFIKLLLWSHSETGNIGRRAPDNRCCDLPNEKRVQGVVHLPKEESNLNINQRFVEEREQYKMSTVWTMPEIEMGSAHDLVDDKGTGSVLALDVQTEMYSDASREISRVLETASAKLSHFIMETCRIDRLDLVRRIGSDSTRALVKKEVIGMKGRPARGPDILWRITIKANTRI</sequence>
<protein>
    <submittedName>
        <fullName evidence="1">Uncharacterized protein</fullName>
    </submittedName>
</protein>
<proteinExistence type="predicted"/>